<dbReference type="InterPro" id="IPR046530">
    <property type="entry name" value="BIM1-like_dom"/>
</dbReference>
<evidence type="ECO:0000256" key="1">
    <source>
        <dbReference type="ARBA" id="ARBA00004609"/>
    </source>
</evidence>
<keyword evidence="12" id="KW-1185">Reference proteome</keyword>
<feature type="signal peptide" evidence="9">
    <location>
        <begin position="1"/>
        <end position="18"/>
    </location>
</feature>
<dbReference type="GO" id="GO:0098552">
    <property type="term" value="C:side of membrane"/>
    <property type="evidence" value="ECO:0007669"/>
    <property type="project" value="UniProtKB-KW"/>
</dbReference>
<evidence type="ECO:0000256" key="7">
    <source>
        <dbReference type="ARBA" id="ARBA00023288"/>
    </source>
</evidence>
<evidence type="ECO:0000256" key="4">
    <source>
        <dbReference type="ARBA" id="ARBA00022729"/>
    </source>
</evidence>
<keyword evidence="4 9" id="KW-0732">Signal</keyword>
<feature type="domain" description="Copper acquisition factor BIM1-like" evidence="10">
    <location>
        <begin position="18"/>
        <end position="160"/>
    </location>
</feature>
<keyword evidence="5" id="KW-0472">Membrane</keyword>
<dbReference type="OrthoDB" id="5333578at2759"/>
<accession>A0A9P8WIV2</accession>
<evidence type="ECO:0000256" key="2">
    <source>
        <dbReference type="ARBA" id="ARBA00022475"/>
    </source>
</evidence>
<dbReference type="GO" id="GO:0005886">
    <property type="term" value="C:plasma membrane"/>
    <property type="evidence" value="ECO:0007669"/>
    <property type="project" value="UniProtKB-SubCell"/>
</dbReference>
<evidence type="ECO:0000256" key="8">
    <source>
        <dbReference type="SAM" id="MobiDB-lite"/>
    </source>
</evidence>
<evidence type="ECO:0000256" key="5">
    <source>
        <dbReference type="ARBA" id="ARBA00023136"/>
    </source>
</evidence>
<dbReference type="PANTHER" id="PTHR34992">
    <property type="entry name" value="HYPHAL ANASTAMOSIS-7 PROTEIN"/>
    <property type="match status" value="1"/>
</dbReference>
<organism evidence="11 12">
    <name type="scientific">Thelonectria olida</name>
    <dbReference type="NCBI Taxonomy" id="1576542"/>
    <lineage>
        <taxon>Eukaryota</taxon>
        <taxon>Fungi</taxon>
        <taxon>Dikarya</taxon>
        <taxon>Ascomycota</taxon>
        <taxon>Pezizomycotina</taxon>
        <taxon>Sordariomycetes</taxon>
        <taxon>Hypocreomycetidae</taxon>
        <taxon>Hypocreales</taxon>
        <taxon>Nectriaceae</taxon>
        <taxon>Thelonectria</taxon>
    </lineage>
</organism>
<evidence type="ECO:0000256" key="3">
    <source>
        <dbReference type="ARBA" id="ARBA00022622"/>
    </source>
</evidence>
<evidence type="ECO:0000256" key="9">
    <source>
        <dbReference type="SAM" id="SignalP"/>
    </source>
</evidence>
<proteinExistence type="predicted"/>
<reference evidence="11 12" key="1">
    <citation type="journal article" date="2021" name="Nat. Commun.">
        <title>Genetic determinants of endophytism in the Arabidopsis root mycobiome.</title>
        <authorList>
            <person name="Mesny F."/>
            <person name="Miyauchi S."/>
            <person name="Thiergart T."/>
            <person name="Pickel B."/>
            <person name="Atanasova L."/>
            <person name="Karlsson M."/>
            <person name="Huettel B."/>
            <person name="Barry K.W."/>
            <person name="Haridas S."/>
            <person name="Chen C."/>
            <person name="Bauer D."/>
            <person name="Andreopoulos W."/>
            <person name="Pangilinan J."/>
            <person name="LaButti K."/>
            <person name="Riley R."/>
            <person name="Lipzen A."/>
            <person name="Clum A."/>
            <person name="Drula E."/>
            <person name="Henrissat B."/>
            <person name="Kohler A."/>
            <person name="Grigoriev I.V."/>
            <person name="Martin F.M."/>
            <person name="Hacquard S."/>
        </authorList>
    </citation>
    <scope>NUCLEOTIDE SEQUENCE [LARGE SCALE GENOMIC DNA]</scope>
    <source>
        <strain evidence="11 12">MPI-CAGE-CH-0241</strain>
    </source>
</reference>
<evidence type="ECO:0000256" key="6">
    <source>
        <dbReference type="ARBA" id="ARBA00023180"/>
    </source>
</evidence>
<sequence length="222" mass="23339">MIATKTLIALAAAKLATAHFGLGFPEWRADTLSEEEDSPYSQYVFPCAGADYGEGNVTDWPLEGGAIKLELHHDYTYVFINLGLGKNSSNFNVSLTPDFWNVTTPGELCVEKLALPDGVEVQDGDLASIQVVTGGDSGTALYNCADIRFKKGAKGPSNCTSEVKYIEVKDQSTFDAESNSSSNSNSSSSGDDDSAAGVLNVNKVALTSVAGLAALFAMGFGL</sequence>
<feature type="chain" id="PRO_5040421269" description="Copper acquisition factor BIM1-like domain-containing protein" evidence="9">
    <location>
        <begin position="19"/>
        <end position="222"/>
    </location>
</feature>
<protein>
    <recommendedName>
        <fullName evidence="10">Copper acquisition factor BIM1-like domain-containing protein</fullName>
    </recommendedName>
</protein>
<name>A0A9P8WIV2_9HYPO</name>
<evidence type="ECO:0000259" key="10">
    <source>
        <dbReference type="Pfam" id="PF20238"/>
    </source>
</evidence>
<keyword evidence="2" id="KW-1003">Cell membrane</keyword>
<dbReference type="PANTHER" id="PTHR34992:SF2">
    <property type="entry name" value="COPPER ACQUISITION FACTOR BIM1-LIKE DOMAIN-CONTAINING PROTEIN"/>
    <property type="match status" value="1"/>
</dbReference>
<keyword evidence="3" id="KW-0336">GPI-anchor</keyword>
<keyword evidence="6" id="KW-0325">Glycoprotein</keyword>
<comment type="caution">
    <text evidence="11">The sequence shown here is derived from an EMBL/GenBank/DDBJ whole genome shotgun (WGS) entry which is preliminary data.</text>
</comment>
<dbReference type="EMBL" id="JAGPYM010000001">
    <property type="protein sequence ID" value="KAH6900445.1"/>
    <property type="molecule type" value="Genomic_DNA"/>
</dbReference>
<comment type="subcellular location">
    <subcellularLocation>
        <location evidence="1">Cell membrane</location>
        <topology evidence="1">Lipid-anchor</topology>
        <topology evidence="1">GPI-anchor</topology>
    </subcellularLocation>
</comment>
<dbReference type="AlphaFoldDB" id="A0A9P8WIV2"/>
<feature type="compositionally biased region" description="Low complexity" evidence="8">
    <location>
        <begin position="178"/>
        <end position="189"/>
    </location>
</feature>
<evidence type="ECO:0000313" key="11">
    <source>
        <dbReference type="EMBL" id="KAH6900445.1"/>
    </source>
</evidence>
<dbReference type="Proteomes" id="UP000777438">
    <property type="component" value="Unassembled WGS sequence"/>
</dbReference>
<keyword evidence="7" id="KW-0449">Lipoprotein</keyword>
<evidence type="ECO:0000313" key="12">
    <source>
        <dbReference type="Proteomes" id="UP000777438"/>
    </source>
</evidence>
<dbReference type="Pfam" id="PF20238">
    <property type="entry name" value="BIM1-like_dom"/>
    <property type="match status" value="1"/>
</dbReference>
<dbReference type="CDD" id="cd21176">
    <property type="entry name" value="LPMO_auxiliary-like"/>
    <property type="match status" value="1"/>
</dbReference>
<gene>
    <name evidence="11" type="ORF">B0T10DRAFT_29206</name>
</gene>
<feature type="region of interest" description="Disordered" evidence="8">
    <location>
        <begin position="174"/>
        <end position="193"/>
    </location>
</feature>
<dbReference type="InterPro" id="IPR046936">
    <property type="entry name" value="BIM1-like"/>
</dbReference>